<dbReference type="InterPro" id="IPR007015">
    <property type="entry name" value="DNA_pol_V/MYBBP1A"/>
</dbReference>
<accession>A0AAN8EBU4</accession>
<keyword evidence="6" id="KW-0239">DNA-directed DNA polymerase</keyword>
<dbReference type="AlphaFoldDB" id="A0AAN8EBU4"/>
<feature type="compositionally biased region" description="Acidic residues" evidence="5">
    <location>
        <begin position="765"/>
        <end position="779"/>
    </location>
</feature>
<name>A0AAN8EBU4_9EURO</name>
<feature type="region of interest" description="Disordered" evidence="5">
    <location>
        <begin position="794"/>
        <end position="823"/>
    </location>
</feature>
<dbReference type="InterPro" id="IPR016024">
    <property type="entry name" value="ARM-type_fold"/>
</dbReference>
<comment type="caution">
    <text evidence="6">The sequence shown here is derived from an EMBL/GenBank/DDBJ whole genome shotgun (WGS) entry which is preliminary data.</text>
</comment>
<evidence type="ECO:0000256" key="5">
    <source>
        <dbReference type="SAM" id="MobiDB-lite"/>
    </source>
</evidence>
<evidence type="ECO:0000256" key="1">
    <source>
        <dbReference type="ARBA" id="ARBA00004123"/>
    </source>
</evidence>
<reference evidence="6 7" key="1">
    <citation type="submission" date="2022-12" db="EMBL/GenBank/DDBJ databases">
        <title>Genomic features and morphological characterization of a novel Knufia sp. strain isolated from spacecraft assembly facility.</title>
        <authorList>
            <person name="Teixeira M."/>
            <person name="Chander A.M."/>
            <person name="Stajich J.E."/>
            <person name="Venkateswaran K."/>
        </authorList>
    </citation>
    <scope>NUCLEOTIDE SEQUENCE [LARGE SCALE GENOMIC DNA]</scope>
    <source>
        <strain evidence="6 7">FJI-L2-BK-P2</strain>
    </source>
</reference>
<dbReference type="GO" id="GO:0005730">
    <property type="term" value="C:nucleolus"/>
    <property type="evidence" value="ECO:0007669"/>
    <property type="project" value="InterPro"/>
</dbReference>
<dbReference type="PANTHER" id="PTHR13213:SF2">
    <property type="entry name" value="MYB-BINDING PROTEIN 1A"/>
    <property type="match status" value="1"/>
</dbReference>
<dbReference type="GO" id="GO:0006355">
    <property type="term" value="P:regulation of DNA-templated transcription"/>
    <property type="evidence" value="ECO:0007669"/>
    <property type="project" value="InterPro"/>
</dbReference>
<keyword evidence="7" id="KW-1185">Reference proteome</keyword>
<evidence type="ECO:0000256" key="3">
    <source>
        <dbReference type="ARBA" id="ARBA00023242"/>
    </source>
</evidence>
<proteinExistence type="inferred from homology"/>
<dbReference type="PANTHER" id="PTHR13213">
    <property type="entry name" value="MYB-BINDING PROTEIN 1A FAMILY MEMBER"/>
    <property type="match status" value="1"/>
</dbReference>
<evidence type="ECO:0000256" key="2">
    <source>
        <dbReference type="ARBA" id="ARBA00006809"/>
    </source>
</evidence>
<gene>
    <name evidence="6" type="primary">POL5</name>
    <name evidence="6" type="ORF">OHC33_007056</name>
</gene>
<feature type="region of interest" description="Disordered" evidence="5">
    <location>
        <begin position="1016"/>
        <end position="1057"/>
    </location>
</feature>
<sequence length="1057" mass="115857">MGLKRARPSDAFATAPSKRPKVDAGLAKIWQNLANEDEEVRLHAAYDLVTKHCKLNDLENANAIAKRLFRGLCSSRKSARLGFYLALVGALSERGKPFGTTELTLLGIISLLEAQTTPEIGTSGQDERDHYFGRLLACKAVFETGLLANGGTGPESGWSRLFSIICSLMAQKPWLRGEGAATISSAIVQATTLPVYSSSDKTEAVSRAFKQLKEHKLTRTIDGVGIWLYVQDNLLEAKLPHNVWASDNPLSIKELPMLKKALLDSRSPDDEDEVILGTSTWSQNLHDAWRLVLRRMGKSQPKGQVSLKEFWQTVVDDGLFSPSATPERKFTGFLVLTSALQEVNSSAVPALFSKNLMASMIQALKSPDAAYLQKVIHRVFSSFSTPVSEDNSAKAETIVEGLLVGSDFADFDTLTKTKIVSSLSDLVHLSESEGIGKRLISWLQRDPTNEKDPTKVAARRKNILNVLQRAICQSIRRLGSASSQSDEAESTDSDGTADVVKALLHIKQLAQKQDNLAMPYDDSTYTILNERIQQALETLLAVPNTLGQCIFLEAIASLKSQDFQADESVRDIVKAGWKHFNKLKPMALKHTSPSRKSEAETRKVNQMTPQQGLALLLATLLYEAHGGDSESIELLEDANSMATDFLAENDESKVANHMIDMVMSFMSRSSKFHRRVGSLIFDAFASHMSREGLESLADILTTKEGREGQQELFENGDADLDDEGSDDEEASSEDGPMDSDVEVADGADGDVDSSKEESASSSDDGSSESGDEDDGDNDEELTKFESALAAALGTRKLNQDDLDDDEGSDDDESDAGSDMSDSQMMELDSKLAEVFKNQQTAASAQKMRKEEMRSAKENVVNLKNRAMDLVELFLRSQQARGTECVELLGALLQMASTTGTQQLANRATDIVKSYVQKAKGAKLPKVPSDKETREFIVHQLEEVHKVVVQKDVSNASIEAGGQLNVLLCKLLIEAGEKDVKQLVIKVSSEAGSRTDTMRKAMRDFWSRYDAWLSSTQQKGKEGLTPQKGVTRNGETKQQSASQTKSKSKKKKRAQTAA</sequence>
<feature type="compositionally biased region" description="Basic residues" evidence="5">
    <location>
        <begin position="1045"/>
        <end position="1057"/>
    </location>
</feature>
<keyword evidence="6" id="KW-0808">Transferase</keyword>
<feature type="region of interest" description="Disordered" evidence="5">
    <location>
        <begin position="714"/>
        <end position="779"/>
    </location>
</feature>
<evidence type="ECO:0000313" key="6">
    <source>
        <dbReference type="EMBL" id="KAK5951764.1"/>
    </source>
</evidence>
<comment type="similarity">
    <text evidence="2">Belongs to the MYBBP1A family.</text>
</comment>
<dbReference type="EC" id="2.7.7.7" evidence="6"/>
<organism evidence="6 7">
    <name type="scientific">Knufia fluminis</name>
    <dbReference type="NCBI Taxonomy" id="191047"/>
    <lineage>
        <taxon>Eukaryota</taxon>
        <taxon>Fungi</taxon>
        <taxon>Dikarya</taxon>
        <taxon>Ascomycota</taxon>
        <taxon>Pezizomycotina</taxon>
        <taxon>Eurotiomycetes</taxon>
        <taxon>Chaetothyriomycetidae</taxon>
        <taxon>Chaetothyriales</taxon>
        <taxon>Trichomeriaceae</taxon>
        <taxon>Knufia</taxon>
    </lineage>
</organism>
<dbReference type="SUPFAM" id="SSF48371">
    <property type="entry name" value="ARM repeat"/>
    <property type="match status" value="1"/>
</dbReference>
<keyword evidence="4" id="KW-0175">Coiled coil</keyword>
<keyword evidence="6" id="KW-0548">Nucleotidyltransferase</keyword>
<dbReference type="Pfam" id="PF04931">
    <property type="entry name" value="DNA_pol_phi"/>
    <property type="match status" value="1"/>
</dbReference>
<protein>
    <submittedName>
        <fullName evidence="6">DNA-directed DNA polymerase</fullName>
        <ecNumber evidence="6">2.7.7.7</ecNumber>
    </submittedName>
</protein>
<dbReference type="GO" id="GO:0000182">
    <property type="term" value="F:rDNA binding"/>
    <property type="evidence" value="ECO:0007669"/>
    <property type="project" value="TreeGrafter"/>
</dbReference>
<dbReference type="GO" id="GO:0003887">
    <property type="term" value="F:DNA-directed DNA polymerase activity"/>
    <property type="evidence" value="ECO:0007669"/>
    <property type="project" value="UniProtKB-KW"/>
</dbReference>
<feature type="compositionally biased region" description="Low complexity" evidence="5">
    <location>
        <begin position="1035"/>
        <end position="1044"/>
    </location>
</feature>
<comment type="subcellular location">
    <subcellularLocation>
        <location evidence="1">Nucleus</location>
    </subcellularLocation>
</comment>
<evidence type="ECO:0000256" key="4">
    <source>
        <dbReference type="SAM" id="Coils"/>
    </source>
</evidence>
<feature type="compositionally biased region" description="Acidic residues" evidence="5">
    <location>
        <begin position="800"/>
        <end position="815"/>
    </location>
</feature>
<evidence type="ECO:0000313" key="7">
    <source>
        <dbReference type="Proteomes" id="UP001316803"/>
    </source>
</evidence>
<feature type="compositionally biased region" description="Acidic residues" evidence="5">
    <location>
        <begin position="714"/>
        <end position="751"/>
    </location>
</feature>
<feature type="coiled-coil region" evidence="4">
    <location>
        <begin position="845"/>
        <end position="872"/>
    </location>
</feature>
<keyword evidence="3" id="KW-0539">Nucleus</keyword>
<dbReference type="Proteomes" id="UP001316803">
    <property type="component" value="Unassembled WGS sequence"/>
</dbReference>
<dbReference type="EMBL" id="JAKLMC020000018">
    <property type="protein sequence ID" value="KAK5951764.1"/>
    <property type="molecule type" value="Genomic_DNA"/>
</dbReference>